<dbReference type="InterPro" id="IPR013099">
    <property type="entry name" value="K_chnl_dom"/>
</dbReference>
<dbReference type="PANTHER" id="PTHR45638:SF11">
    <property type="entry name" value="CYCLIC NUCLEOTIDE-GATED CATION CHANNEL SUBUNIT A"/>
    <property type="match status" value="1"/>
</dbReference>
<evidence type="ECO:0000256" key="8">
    <source>
        <dbReference type="ARBA" id="ARBA00023303"/>
    </source>
</evidence>
<evidence type="ECO:0000259" key="10">
    <source>
        <dbReference type="PROSITE" id="PS50042"/>
    </source>
</evidence>
<keyword evidence="6 9" id="KW-0472">Membrane</keyword>
<keyword evidence="8" id="KW-0407">Ion channel</keyword>
<feature type="transmembrane region" description="Helical" evidence="9">
    <location>
        <begin position="149"/>
        <end position="170"/>
    </location>
</feature>
<evidence type="ECO:0000256" key="5">
    <source>
        <dbReference type="ARBA" id="ARBA00023065"/>
    </source>
</evidence>
<evidence type="ECO:0000256" key="2">
    <source>
        <dbReference type="ARBA" id="ARBA00022448"/>
    </source>
</evidence>
<feature type="transmembrane region" description="Helical" evidence="9">
    <location>
        <begin position="90"/>
        <end position="107"/>
    </location>
</feature>
<dbReference type="InterPro" id="IPR000595">
    <property type="entry name" value="cNMP-bd_dom"/>
</dbReference>
<dbReference type="GO" id="GO:0044877">
    <property type="term" value="F:protein-containing complex binding"/>
    <property type="evidence" value="ECO:0007669"/>
    <property type="project" value="TreeGrafter"/>
</dbReference>
<dbReference type="GO" id="GO:0005221">
    <property type="term" value="F:intracellularly cyclic nucleotide-activated monoatomic cation channel activity"/>
    <property type="evidence" value="ECO:0007669"/>
    <property type="project" value="InterPro"/>
</dbReference>
<feature type="transmembrane region" description="Helical" evidence="9">
    <location>
        <begin position="63"/>
        <end position="83"/>
    </location>
</feature>
<dbReference type="PRINTS" id="PR00103">
    <property type="entry name" value="CAMPKINASE"/>
</dbReference>
<keyword evidence="3 9" id="KW-0812">Transmembrane</keyword>
<evidence type="ECO:0000313" key="12">
    <source>
        <dbReference type="Proteomes" id="UP000019184"/>
    </source>
</evidence>
<dbReference type="SUPFAM" id="SSF51206">
    <property type="entry name" value="cAMP-binding domain-like"/>
    <property type="match status" value="1"/>
</dbReference>
<comment type="subcellular location">
    <subcellularLocation>
        <location evidence="1">Membrane</location>
        <topology evidence="1">Multi-pass membrane protein</topology>
    </subcellularLocation>
</comment>
<evidence type="ECO:0000256" key="3">
    <source>
        <dbReference type="ARBA" id="ARBA00022692"/>
    </source>
</evidence>
<dbReference type="EMBL" id="CBTK010000223">
    <property type="protein sequence ID" value="CDH45888.1"/>
    <property type="molecule type" value="Genomic_DNA"/>
</dbReference>
<dbReference type="Gene3D" id="1.10.287.630">
    <property type="entry name" value="Helix hairpin bin"/>
    <property type="match status" value="1"/>
</dbReference>
<dbReference type="Proteomes" id="UP000019184">
    <property type="component" value="Unassembled WGS sequence"/>
</dbReference>
<evidence type="ECO:0000256" key="9">
    <source>
        <dbReference type="SAM" id="Phobius"/>
    </source>
</evidence>
<name>A0A7U7J453_9GAMM</name>
<organism evidence="11 12">
    <name type="scientific">Candidatus Contendobacter odensis Run_B_J11</name>
    <dbReference type="NCBI Taxonomy" id="1400861"/>
    <lineage>
        <taxon>Bacteria</taxon>
        <taxon>Pseudomonadati</taxon>
        <taxon>Pseudomonadota</taxon>
        <taxon>Gammaproteobacteria</taxon>
        <taxon>Candidatus Competibacteraceae</taxon>
        <taxon>Candidatus Contendibacter</taxon>
    </lineage>
</organism>
<dbReference type="Gene3D" id="1.10.287.70">
    <property type="match status" value="1"/>
</dbReference>
<feature type="transmembrane region" description="Helical" evidence="9">
    <location>
        <begin position="32"/>
        <end position="51"/>
    </location>
</feature>
<dbReference type="GO" id="GO:0016020">
    <property type="term" value="C:membrane"/>
    <property type="evidence" value="ECO:0007669"/>
    <property type="project" value="UniProtKB-SubCell"/>
</dbReference>
<comment type="caution">
    <text evidence="11">The sequence shown here is derived from an EMBL/GenBank/DDBJ whole genome shotgun (WGS) entry which is preliminary data.</text>
</comment>
<keyword evidence="7" id="KW-1071">Ligand-gated ion channel</keyword>
<dbReference type="PROSITE" id="PS50042">
    <property type="entry name" value="CNMP_BINDING_3"/>
    <property type="match status" value="1"/>
</dbReference>
<dbReference type="PANTHER" id="PTHR45638">
    <property type="entry name" value="CYCLIC NUCLEOTIDE-GATED CATION CHANNEL SUBUNIT A"/>
    <property type="match status" value="1"/>
</dbReference>
<dbReference type="Gene3D" id="2.60.120.10">
    <property type="entry name" value="Jelly Rolls"/>
    <property type="match status" value="1"/>
</dbReference>
<dbReference type="AlphaFoldDB" id="A0A7U7J453"/>
<evidence type="ECO:0000313" key="11">
    <source>
        <dbReference type="EMBL" id="CDH45888.1"/>
    </source>
</evidence>
<keyword evidence="4 9" id="KW-1133">Transmembrane helix</keyword>
<feature type="domain" description="Cyclic nucleotide-binding" evidence="10">
    <location>
        <begin position="316"/>
        <end position="415"/>
    </location>
</feature>
<keyword evidence="2" id="KW-0813">Transport</keyword>
<keyword evidence="12" id="KW-1185">Reference proteome</keyword>
<sequence>MADLPPSTTSPDAPIARKADGWRYWGIHLSRFNLMGATLIGGFWIPLRLAFPAVIQSPWADTLFDYSILVLLLIPLLVAASEFRRAHRGIIWPLALGLAALPLVSLAEPTLGNTATLLYLAKLPLLRGFREAWKLRQRLDALHPVAARLGSVGAMLPLVIHLFACGWVGLGSGSSGPHQDLLFEYGRAVYWTITTLATVGYGDIHPQTLPQMMYACLAMMVGVGFFGFILGNVATLLFRMDAERERYLTKVDRAEAFMRHHQIPKPLRVKVRAYYRYLWESRHGYEDRTVLATLPPILRAKIVLALHAELIDRVPFFRGAERRSVEAIVLAFKPRVAVPGEILFRAGEPADALYVIQRGAVDILTATGAVIATLHSGDFFGEMALLDHAPRNATVRATDYCDLFVLAREAFDPILDRYPDFARHIRAIAAARNPQRPPGPTPDPTPAA</sequence>
<proteinExistence type="predicted"/>
<dbReference type="InterPro" id="IPR018490">
    <property type="entry name" value="cNMP-bd_dom_sf"/>
</dbReference>
<dbReference type="SMART" id="SM00100">
    <property type="entry name" value="cNMP"/>
    <property type="match status" value="1"/>
</dbReference>
<dbReference type="InterPro" id="IPR050866">
    <property type="entry name" value="CNG_cation_channel"/>
</dbReference>
<dbReference type="OrthoDB" id="6881322at2"/>
<evidence type="ECO:0000256" key="6">
    <source>
        <dbReference type="ARBA" id="ARBA00023136"/>
    </source>
</evidence>
<reference evidence="11 12" key="1">
    <citation type="journal article" date="2014" name="ISME J.">
        <title>Candidatus Competibacter-lineage genomes retrieved from metagenomes reveal functional metabolic diversity.</title>
        <authorList>
            <person name="McIlroy S.J."/>
            <person name="Albertsen M."/>
            <person name="Andresen E.K."/>
            <person name="Saunders A.M."/>
            <person name="Kristiansen R."/>
            <person name="Stokholm-Bjerregaard M."/>
            <person name="Nielsen K.L."/>
            <person name="Nielsen P.H."/>
        </authorList>
    </citation>
    <scope>NUCLEOTIDE SEQUENCE [LARGE SCALE GENOMIC DNA]</scope>
    <source>
        <strain evidence="11 12">Run_B_J11</strain>
    </source>
</reference>
<dbReference type="FunFam" id="1.10.287.630:FF:000001">
    <property type="entry name" value="Cyclic nucleotide-gated channel alpha 3"/>
    <property type="match status" value="1"/>
</dbReference>
<dbReference type="RefSeq" id="WP_081756379.1">
    <property type="nucleotide sequence ID" value="NZ_CBTK010000223.1"/>
</dbReference>
<gene>
    <name evidence="11" type="ORF">BN874_30020</name>
</gene>
<dbReference type="Pfam" id="PF00027">
    <property type="entry name" value="cNMP_binding"/>
    <property type="match status" value="1"/>
</dbReference>
<dbReference type="SUPFAM" id="SSF81324">
    <property type="entry name" value="Voltage-gated potassium channels"/>
    <property type="match status" value="1"/>
</dbReference>
<evidence type="ECO:0000256" key="7">
    <source>
        <dbReference type="ARBA" id="ARBA00023286"/>
    </source>
</evidence>
<evidence type="ECO:0000256" key="1">
    <source>
        <dbReference type="ARBA" id="ARBA00004141"/>
    </source>
</evidence>
<evidence type="ECO:0000256" key="4">
    <source>
        <dbReference type="ARBA" id="ARBA00022989"/>
    </source>
</evidence>
<feature type="transmembrane region" description="Helical" evidence="9">
    <location>
        <begin position="212"/>
        <end position="238"/>
    </location>
</feature>
<dbReference type="InterPro" id="IPR014710">
    <property type="entry name" value="RmlC-like_jellyroll"/>
</dbReference>
<keyword evidence="5" id="KW-0406">Ion transport</keyword>
<protein>
    <submittedName>
        <fullName evidence="11">Transcriptional regulator, Crp/Fnr family</fullName>
    </submittedName>
</protein>
<dbReference type="CDD" id="cd00038">
    <property type="entry name" value="CAP_ED"/>
    <property type="match status" value="1"/>
</dbReference>
<accession>A0A7U7J453</accession>
<dbReference type="Pfam" id="PF07885">
    <property type="entry name" value="Ion_trans_2"/>
    <property type="match status" value="1"/>
</dbReference>